<dbReference type="InterPro" id="IPR050121">
    <property type="entry name" value="Cytochrome_P450_monoxygenase"/>
</dbReference>
<dbReference type="GO" id="GO:0016705">
    <property type="term" value="F:oxidoreductase activity, acting on paired donors, with incorporation or reduction of molecular oxygen"/>
    <property type="evidence" value="ECO:0007669"/>
    <property type="project" value="InterPro"/>
</dbReference>
<keyword evidence="5 6" id="KW-0408">Iron</keyword>
<comment type="cofactor">
    <cofactor evidence="1 6">
        <name>heme</name>
        <dbReference type="ChEBI" id="CHEBI:30413"/>
    </cofactor>
</comment>
<keyword evidence="4 7" id="KW-0560">Oxidoreductase</keyword>
<reference evidence="10" key="1">
    <citation type="journal article" date="2012" name="PLoS Genet.">
        <title>The genomes of the fungal plant pathogens Cladosporium fulvum and Dothistroma septosporum reveal adaptation to different hosts and lifestyles but also signatures of common ancestry.</title>
        <authorList>
            <person name="de Wit P.J.G.M."/>
            <person name="van der Burgt A."/>
            <person name="Oekmen B."/>
            <person name="Stergiopoulos I."/>
            <person name="Abd-Elsalam K.A."/>
            <person name="Aerts A.L."/>
            <person name="Bahkali A.H."/>
            <person name="Beenen H.G."/>
            <person name="Chettri P."/>
            <person name="Cox M.P."/>
            <person name="Datema E."/>
            <person name="de Vries R.P."/>
            <person name="Dhillon B."/>
            <person name="Ganley A.R."/>
            <person name="Griffiths S.A."/>
            <person name="Guo Y."/>
            <person name="Hamelin R.C."/>
            <person name="Henrissat B."/>
            <person name="Kabir M.S."/>
            <person name="Jashni M.K."/>
            <person name="Kema G."/>
            <person name="Klaubauf S."/>
            <person name="Lapidus A."/>
            <person name="Levasseur A."/>
            <person name="Lindquist E."/>
            <person name="Mehrabi R."/>
            <person name="Ohm R.A."/>
            <person name="Owen T.J."/>
            <person name="Salamov A."/>
            <person name="Schwelm A."/>
            <person name="Schijlen E."/>
            <person name="Sun H."/>
            <person name="van den Burg H.A."/>
            <person name="van Ham R.C.H.J."/>
            <person name="Zhang S."/>
            <person name="Goodwin S.B."/>
            <person name="Grigoriev I.V."/>
            <person name="Collemare J."/>
            <person name="Bradshaw R.E."/>
        </authorList>
    </citation>
    <scope>NUCLEOTIDE SEQUENCE [LARGE SCALE GENOMIC DNA]</scope>
    <source>
        <strain evidence="10">NZE10 / CBS 128990</strain>
    </source>
</reference>
<dbReference type="GO" id="GO:0005506">
    <property type="term" value="F:iron ion binding"/>
    <property type="evidence" value="ECO:0007669"/>
    <property type="project" value="InterPro"/>
</dbReference>
<comment type="similarity">
    <text evidence="2 7">Belongs to the cytochrome P450 family.</text>
</comment>
<accession>N1PNM5</accession>
<keyword evidence="10" id="KW-1185">Reference proteome</keyword>
<protein>
    <submittedName>
        <fullName evidence="9">Uncharacterized protein</fullName>
    </submittedName>
</protein>
<dbReference type="PANTHER" id="PTHR24305">
    <property type="entry name" value="CYTOCHROME P450"/>
    <property type="match status" value="1"/>
</dbReference>
<dbReference type="CDD" id="cd11059">
    <property type="entry name" value="CYP_fungal"/>
    <property type="match status" value="1"/>
</dbReference>
<reference evidence="9 10" key="2">
    <citation type="journal article" date="2012" name="PLoS Pathog.">
        <title>Diverse lifestyles and strategies of plant pathogenesis encoded in the genomes of eighteen Dothideomycetes fungi.</title>
        <authorList>
            <person name="Ohm R.A."/>
            <person name="Feau N."/>
            <person name="Henrissat B."/>
            <person name="Schoch C.L."/>
            <person name="Horwitz B.A."/>
            <person name="Barry K.W."/>
            <person name="Condon B.J."/>
            <person name="Copeland A.C."/>
            <person name="Dhillon B."/>
            <person name="Glaser F."/>
            <person name="Hesse C.N."/>
            <person name="Kosti I."/>
            <person name="LaButti K."/>
            <person name="Lindquist E.A."/>
            <person name="Lucas S."/>
            <person name="Salamov A.A."/>
            <person name="Bradshaw R.E."/>
            <person name="Ciuffetti L."/>
            <person name="Hamelin R.C."/>
            <person name="Kema G.H.J."/>
            <person name="Lawrence C."/>
            <person name="Scott J.A."/>
            <person name="Spatafora J.W."/>
            <person name="Turgeon B.G."/>
            <person name="de Wit P.J.G.M."/>
            <person name="Zhong S."/>
            <person name="Goodwin S.B."/>
            <person name="Grigoriev I.V."/>
        </authorList>
    </citation>
    <scope>NUCLEOTIDE SEQUENCE [LARGE SCALE GENOMIC DNA]</scope>
    <source>
        <strain evidence="10">NZE10 / CBS 128990</strain>
    </source>
</reference>
<dbReference type="GO" id="GO:0020037">
    <property type="term" value="F:heme binding"/>
    <property type="evidence" value="ECO:0007669"/>
    <property type="project" value="InterPro"/>
</dbReference>
<keyword evidence="8" id="KW-0732">Signal</keyword>
<evidence type="ECO:0000256" key="5">
    <source>
        <dbReference type="ARBA" id="ARBA00023004"/>
    </source>
</evidence>
<organism evidence="9 10">
    <name type="scientific">Dothistroma septosporum (strain NZE10 / CBS 128990)</name>
    <name type="common">Red band needle blight fungus</name>
    <name type="synonym">Mycosphaerella pini</name>
    <dbReference type="NCBI Taxonomy" id="675120"/>
    <lineage>
        <taxon>Eukaryota</taxon>
        <taxon>Fungi</taxon>
        <taxon>Dikarya</taxon>
        <taxon>Ascomycota</taxon>
        <taxon>Pezizomycotina</taxon>
        <taxon>Dothideomycetes</taxon>
        <taxon>Dothideomycetidae</taxon>
        <taxon>Mycosphaerellales</taxon>
        <taxon>Mycosphaerellaceae</taxon>
        <taxon>Dothistroma</taxon>
    </lineage>
</organism>
<evidence type="ECO:0000256" key="2">
    <source>
        <dbReference type="ARBA" id="ARBA00010617"/>
    </source>
</evidence>
<feature type="binding site" description="axial binding residue" evidence="6">
    <location>
        <position position="435"/>
    </location>
    <ligand>
        <name>heme</name>
        <dbReference type="ChEBI" id="CHEBI:30413"/>
    </ligand>
    <ligandPart>
        <name>Fe</name>
        <dbReference type="ChEBI" id="CHEBI:18248"/>
    </ligandPart>
</feature>
<dbReference type="Gene3D" id="1.10.630.10">
    <property type="entry name" value="Cytochrome P450"/>
    <property type="match status" value="1"/>
</dbReference>
<evidence type="ECO:0000313" key="10">
    <source>
        <dbReference type="Proteomes" id="UP000016933"/>
    </source>
</evidence>
<dbReference type="OrthoDB" id="1470350at2759"/>
<dbReference type="HOGENOM" id="CLU_001570_14_2_1"/>
<sequence length="494" mass="54747">MALTTANLLAFLAVLAAVRISATIFQALRNPLNRVPGPWLAKFSNLPLKLAVITGKRVYYIQTQHERYGPYVRISPNEIAVNDPKGFKQIHGINSGFEKSDWYKKLTVMPRPCLFDMTDAKDHAARRRLFARGFSKSNVHQNWGPVIQEKIQLVVSQMIAEAARTRGPVDVMKWWTLMASDVSAHLMFGESFHVIERGEANEYIKTLTSALKGSGIGVELPFVRAIGKLLPFQATKELFCTTEVLDDYAKTAVRNMRASDVAHNIFASIQAESEKGETLDDRTVESEAMGLFVAGTDTTAVSLTYLTWVVLARPQLRMDIEREVGGLPVDFEDQDVEKLPLLNAVIQETLRLYGAVPGGLPRTVPHGGIDMDGYYLPQGSIVSTHAYSMHRDPALFPDPEEFQPSRWLPNSEEHLRVSDAAKAVFSPFGSGSRGCLGLHIAYSELRLSAAEFFRRCRGSGLAPSTTEDSMDMENFFIIAPKSHRCDVVLGEGAA</sequence>
<dbReference type="Proteomes" id="UP000016933">
    <property type="component" value="Unassembled WGS sequence"/>
</dbReference>
<gene>
    <name evidence="9" type="ORF">DOTSEDRAFT_33623</name>
</gene>
<evidence type="ECO:0000313" key="9">
    <source>
        <dbReference type="EMBL" id="EME45021.1"/>
    </source>
</evidence>
<evidence type="ECO:0000256" key="3">
    <source>
        <dbReference type="ARBA" id="ARBA00022723"/>
    </source>
</evidence>
<dbReference type="EMBL" id="KB446538">
    <property type="protein sequence ID" value="EME45021.1"/>
    <property type="molecule type" value="Genomic_DNA"/>
</dbReference>
<dbReference type="Pfam" id="PF00067">
    <property type="entry name" value="p450"/>
    <property type="match status" value="1"/>
</dbReference>
<keyword evidence="3 6" id="KW-0479">Metal-binding</keyword>
<evidence type="ECO:0000256" key="4">
    <source>
        <dbReference type="ARBA" id="ARBA00023002"/>
    </source>
</evidence>
<dbReference type="eggNOG" id="KOG0157">
    <property type="taxonomic scope" value="Eukaryota"/>
</dbReference>
<dbReference type="OMA" id="AHRCEIT"/>
<dbReference type="InterPro" id="IPR017972">
    <property type="entry name" value="Cyt_P450_CS"/>
</dbReference>
<dbReference type="SUPFAM" id="SSF48264">
    <property type="entry name" value="Cytochrome P450"/>
    <property type="match status" value="1"/>
</dbReference>
<dbReference type="InterPro" id="IPR002401">
    <property type="entry name" value="Cyt_P450_E_grp-I"/>
</dbReference>
<proteinExistence type="inferred from homology"/>
<dbReference type="STRING" id="675120.N1PNM5"/>
<dbReference type="InterPro" id="IPR001128">
    <property type="entry name" value="Cyt_P450"/>
</dbReference>
<feature type="signal peptide" evidence="8">
    <location>
        <begin position="1"/>
        <end position="17"/>
    </location>
</feature>
<name>N1PNM5_DOTSN</name>
<evidence type="ECO:0000256" key="8">
    <source>
        <dbReference type="SAM" id="SignalP"/>
    </source>
</evidence>
<dbReference type="PANTHER" id="PTHR24305:SF96">
    <property type="entry name" value="CYTOCHROME P450 MONOOXYGENASE STCB-RELATED"/>
    <property type="match status" value="1"/>
</dbReference>
<keyword evidence="6 7" id="KW-0349">Heme</keyword>
<keyword evidence="7" id="KW-0503">Monooxygenase</keyword>
<evidence type="ECO:0000256" key="7">
    <source>
        <dbReference type="RuleBase" id="RU000461"/>
    </source>
</evidence>
<dbReference type="AlphaFoldDB" id="N1PNM5"/>
<feature type="chain" id="PRO_5004109494" evidence="8">
    <location>
        <begin position="18"/>
        <end position="494"/>
    </location>
</feature>
<dbReference type="InterPro" id="IPR036396">
    <property type="entry name" value="Cyt_P450_sf"/>
</dbReference>
<dbReference type="GO" id="GO:0004497">
    <property type="term" value="F:monooxygenase activity"/>
    <property type="evidence" value="ECO:0007669"/>
    <property type="project" value="UniProtKB-KW"/>
</dbReference>
<evidence type="ECO:0000256" key="6">
    <source>
        <dbReference type="PIRSR" id="PIRSR602401-1"/>
    </source>
</evidence>
<dbReference type="PRINTS" id="PR00385">
    <property type="entry name" value="P450"/>
</dbReference>
<dbReference type="PROSITE" id="PS00086">
    <property type="entry name" value="CYTOCHROME_P450"/>
    <property type="match status" value="1"/>
</dbReference>
<dbReference type="PRINTS" id="PR00463">
    <property type="entry name" value="EP450I"/>
</dbReference>
<evidence type="ECO:0000256" key="1">
    <source>
        <dbReference type="ARBA" id="ARBA00001971"/>
    </source>
</evidence>